<dbReference type="PROSITE" id="PS00678">
    <property type="entry name" value="WD_REPEATS_1"/>
    <property type="match status" value="1"/>
</dbReference>
<sequence>MTRGVLPWQSLGLFDEQQYKKNLRRRTLLRNRPITACCISPSNKLVISGTASGVLETYDLVNSYARSTNATTTTHSTSSIHSASYIHAQDGCIYCLVSDDQRGLLWLGGDRDLRCFHWDYLDAHLPHGEHHVEVVEKINLGCGETNGIAIHPAHNTIIVAGGDTKAYLYDYEYSKVVGALKGHEEYLHDVILDKKSGSLVATCSEDCTLRLWDLRNHQCIRIFDRKRKHRHSSSKRFVTSALFDNDSDFLLMGDGAKNLSIGYVGTGEVVHSISLTGIPSRIRAYEENVLLSCFDDSVVRLFTWRLNSVAEAKGCNKSVFDLAVSNDESMFVSCGTSDLLDVYIRSFVSSMRLRSQSQYLGS</sequence>
<dbReference type="GO" id="GO:0000346">
    <property type="term" value="C:transcription export complex"/>
    <property type="evidence" value="ECO:0007669"/>
    <property type="project" value="TreeGrafter"/>
</dbReference>
<evidence type="ECO:0000313" key="5">
    <source>
        <dbReference type="EMBL" id="KAK4525659.1"/>
    </source>
</evidence>
<dbReference type="AlphaFoldDB" id="A0AAV9IEA8"/>
<dbReference type="PROSITE" id="PS50294">
    <property type="entry name" value="WD_REPEATS_REGION"/>
    <property type="match status" value="1"/>
</dbReference>
<accession>A0AAV9IEA8</accession>
<dbReference type="InterPro" id="IPR019775">
    <property type="entry name" value="WD40_repeat_CS"/>
</dbReference>
<dbReference type="PANTHER" id="PTHR44411">
    <property type="entry name" value="THO COMPLEX SUBUNIT 6 HOMOLOG"/>
    <property type="match status" value="1"/>
</dbReference>
<dbReference type="InterPro" id="IPR015943">
    <property type="entry name" value="WD40/YVTN_repeat-like_dom_sf"/>
</dbReference>
<dbReference type="GO" id="GO:0006406">
    <property type="term" value="P:mRNA export from nucleus"/>
    <property type="evidence" value="ECO:0007669"/>
    <property type="project" value="TreeGrafter"/>
</dbReference>
<name>A0AAV9IEA8_9RHOD</name>
<evidence type="ECO:0000313" key="6">
    <source>
        <dbReference type="Proteomes" id="UP001300502"/>
    </source>
</evidence>
<evidence type="ECO:0000256" key="2">
    <source>
        <dbReference type="ARBA" id="ARBA00022574"/>
    </source>
</evidence>
<dbReference type="PANTHER" id="PTHR44411:SF1">
    <property type="entry name" value="THO COMPLEX SUBUNIT 6 HOMOLOG"/>
    <property type="match status" value="1"/>
</dbReference>
<reference evidence="5 6" key="1">
    <citation type="submission" date="2022-07" db="EMBL/GenBank/DDBJ databases">
        <title>Genome-wide signatures of adaptation to extreme environments.</title>
        <authorList>
            <person name="Cho C.H."/>
            <person name="Yoon H.S."/>
        </authorList>
    </citation>
    <scope>NUCLEOTIDE SEQUENCE [LARGE SCALE GENOMIC DNA]</scope>
    <source>
        <strain evidence="5 6">108.79 E11</strain>
    </source>
</reference>
<dbReference type="InterPro" id="IPR001680">
    <property type="entry name" value="WD40_rpt"/>
</dbReference>
<proteinExistence type="inferred from homology"/>
<evidence type="ECO:0000256" key="1">
    <source>
        <dbReference type="ARBA" id="ARBA00009728"/>
    </source>
</evidence>
<keyword evidence="3" id="KW-0677">Repeat</keyword>
<dbReference type="Gene3D" id="2.130.10.10">
    <property type="entry name" value="YVTN repeat-like/Quinoprotein amine dehydrogenase"/>
    <property type="match status" value="2"/>
</dbReference>
<dbReference type="SMART" id="SM00320">
    <property type="entry name" value="WD40"/>
    <property type="match status" value="5"/>
</dbReference>
<evidence type="ECO:0008006" key="7">
    <source>
        <dbReference type="Google" id="ProtNLM"/>
    </source>
</evidence>
<evidence type="ECO:0000256" key="4">
    <source>
        <dbReference type="PROSITE-ProRule" id="PRU00221"/>
    </source>
</evidence>
<evidence type="ECO:0000256" key="3">
    <source>
        <dbReference type="ARBA" id="ARBA00022737"/>
    </source>
</evidence>
<dbReference type="SUPFAM" id="SSF50978">
    <property type="entry name" value="WD40 repeat-like"/>
    <property type="match status" value="1"/>
</dbReference>
<protein>
    <recommendedName>
        <fullName evidence="7">Transducin family protein / WD-40 repeat family protein</fullName>
    </recommendedName>
</protein>
<keyword evidence="2 4" id="KW-0853">WD repeat</keyword>
<comment type="caution">
    <text evidence="5">The sequence shown here is derived from an EMBL/GenBank/DDBJ whole genome shotgun (WGS) entry which is preliminary data.</text>
</comment>
<comment type="similarity">
    <text evidence="1">Belongs to the WD repeat THOC6 family.</text>
</comment>
<dbReference type="InterPro" id="IPR042626">
    <property type="entry name" value="THOC6"/>
</dbReference>
<organism evidence="5 6">
    <name type="scientific">Galdieria yellowstonensis</name>
    <dbReference type="NCBI Taxonomy" id="3028027"/>
    <lineage>
        <taxon>Eukaryota</taxon>
        <taxon>Rhodophyta</taxon>
        <taxon>Bangiophyceae</taxon>
        <taxon>Galdieriales</taxon>
        <taxon>Galdieriaceae</taxon>
        <taxon>Galdieria</taxon>
    </lineage>
</organism>
<dbReference type="InterPro" id="IPR036322">
    <property type="entry name" value="WD40_repeat_dom_sf"/>
</dbReference>
<dbReference type="GO" id="GO:0000347">
    <property type="term" value="C:THO complex"/>
    <property type="evidence" value="ECO:0007669"/>
    <property type="project" value="TreeGrafter"/>
</dbReference>
<dbReference type="Pfam" id="PF00400">
    <property type="entry name" value="WD40"/>
    <property type="match status" value="1"/>
</dbReference>
<gene>
    <name evidence="5" type="ORF">GAYE_SCF15G3568</name>
</gene>
<keyword evidence="6" id="KW-1185">Reference proteome</keyword>
<dbReference type="Proteomes" id="UP001300502">
    <property type="component" value="Unassembled WGS sequence"/>
</dbReference>
<feature type="repeat" description="WD" evidence="4">
    <location>
        <begin position="180"/>
        <end position="222"/>
    </location>
</feature>
<dbReference type="EMBL" id="JANCYU010000032">
    <property type="protein sequence ID" value="KAK4525659.1"/>
    <property type="molecule type" value="Genomic_DNA"/>
</dbReference>
<dbReference type="PROSITE" id="PS50082">
    <property type="entry name" value="WD_REPEATS_2"/>
    <property type="match status" value="1"/>
</dbReference>